<accession>A0A8H6EK37</accession>
<dbReference type="AlphaFoldDB" id="A0A8H6EK37"/>
<dbReference type="EMBL" id="JABFCT010000006">
    <property type="protein sequence ID" value="KAF5875193.1"/>
    <property type="molecule type" value="Genomic_DNA"/>
</dbReference>
<sequence>MLTESHRQRNWRQGDVVRNRGAARPIATRAARHRAAVRANKFQPRIRLNLINREPSLPAGTGSELSIAAQAARTTQILRAFSRPTDELRRRILEPEAANNGLWTQVSEFAEAETKREVETDGLRGRKSELETANNGLTAKVVELERAATDQAIEKLILKDRTELLEATLATRNRQRRRE</sequence>
<evidence type="ECO:0000313" key="1">
    <source>
        <dbReference type="EMBL" id="KAF5875193.1"/>
    </source>
</evidence>
<protein>
    <submittedName>
        <fullName evidence="1">Uncharacterized protein</fullName>
    </submittedName>
</protein>
<dbReference type="Proteomes" id="UP000531561">
    <property type="component" value="Unassembled WGS sequence"/>
</dbReference>
<evidence type="ECO:0000313" key="2">
    <source>
        <dbReference type="Proteomes" id="UP000531561"/>
    </source>
</evidence>
<dbReference type="OrthoDB" id="3561711at2759"/>
<dbReference type="RefSeq" id="XP_037194139.1">
    <property type="nucleotide sequence ID" value="XM_037334052.1"/>
</dbReference>
<name>A0A8H6EK37_9HELO</name>
<dbReference type="GeneID" id="59257744"/>
<reference evidence="1 2" key="1">
    <citation type="journal article" date="2020" name="Phytopathology">
        <title>A high-quality genome resource of Botrytis fragariae, a new and rapidly spreading fungal pathogen causing strawberry gray mold in the U.S.A.</title>
        <authorList>
            <person name="Wu Y."/>
            <person name="Saski C.A."/>
            <person name="Schnabel G."/>
            <person name="Xiao S."/>
            <person name="Hu M."/>
        </authorList>
    </citation>
    <scope>NUCLEOTIDE SEQUENCE [LARGE SCALE GENOMIC DNA]</scope>
    <source>
        <strain evidence="1 2">BVB16</strain>
    </source>
</reference>
<organism evidence="1 2">
    <name type="scientific">Botrytis fragariae</name>
    <dbReference type="NCBI Taxonomy" id="1964551"/>
    <lineage>
        <taxon>Eukaryota</taxon>
        <taxon>Fungi</taxon>
        <taxon>Dikarya</taxon>
        <taxon>Ascomycota</taxon>
        <taxon>Pezizomycotina</taxon>
        <taxon>Leotiomycetes</taxon>
        <taxon>Helotiales</taxon>
        <taxon>Sclerotiniaceae</taxon>
        <taxon>Botrytis</taxon>
    </lineage>
</organism>
<keyword evidence="2" id="KW-1185">Reference proteome</keyword>
<gene>
    <name evidence="1" type="ORF">Bfra_003646</name>
</gene>
<proteinExistence type="predicted"/>
<comment type="caution">
    <text evidence="1">The sequence shown here is derived from an EMBL/GenBank/DDBJ whole genome shotgun (WGS) entry which is preliminary data.</text>
</comment>